<dbReference type="PATRIC" id="fig|1398.18.peg.816"/>
<organism evidence="3 5">
    <name type="scientific">Heyndrickxia coagulans</name>
    <name type="common">Weizmannia coagulans</name>
    <dbReference type="NCBI Taxonomy" id="1398"/>
    <lineage>
        <taxon>Bacteria</taxon>
        <taxon>Bacillati</taxon>
        <taxon>Bacillota</taxon>
        <taxon>Bacilli</taxon>
        <taxon>Bacillales</taxon>
        <taxon>Bacillaceae</taxon>
        <taxon>Heyndrickxia</taxon>
    </lineage>
</organism>
<evidence type="ECO:0000313" key="5">
    <source>
        <dbReference type="Proteomes" id="UP000070376"/>
    </source>
</evidence>
<accession>A0A0C5C880</accession>
<dbReference type="EMBL" id="CP010525">
    <property type="protein sequence ID" value="AJO21590.1"/>
    <property type="molecule type" value="Genomic_DNA"/>
</dbReference>
<feature type="transmembrane region" description="Helical" evidence="1">
    <location>
        <begin position="18"/>
        <end position="51"/>
    </location>
</feature>
<keyword evidence="1" id="KW-1133">Transmembrane helix</keyword>
<keyword evidence="1" id="KW-0812">Transmembrane</keyword>
<dbReference type="Pfam" id="PF19741">
    <property type="entry name" value="DUF6230"/>
    <property type="match status" value="1"/>
</dbReference>
<reference evidence="4" key="2">
    <citation type="submission" date="2015-01" db="EMBL/GenBank/DDBJ databases">
        <title>Comparative genome analysis of Bacillus coagulans HM-08, Clostridium butyricum HM-68, Bacillus subtilis HM-66 and Bacillus paralicheniformis BL-09.</title>
        <authorList>
            <person name="Zhang H."/>
        </authorList>
    </citation>
    <scope>NUCLEOTIDE SEQUENCE [LARGE SCALE GENOMIC DNA]</scope>
    <source>
        <strain evidence="4">HM-08</strain>
    </source>
</reference>
<reference evidence="2" key="1">
    <citation type="submission" date="2015-01" db="EMBL/GenBank/DDBJ databases">
        <title>Comparative genome analysis of Bacillus coagulans HM-08, Clostridium butyricum HM-68, Bacillus subtilis HM-66 and Bacillus licheniformis BL-09.</title>
        <authorList>
            <person name="Zhang H."/>
        </authorList>
    </citation>
    <scope>NUCLEOTIDE SEQUENCE [LARGE SCALE GENOMIC DNA]</scope>
    <source>
        <strain evidence="2">HM-08</strain>
    </source>
</reference>
<dbReference type="GeneID" id="93258651"/>
<evidence type="ECO:0000313" key="2">
    <source>
        <dbReference type="EMBL" id="AJO21590.1"/>
    </source>
</evidence>
<dbReference type="Proteomes" id="UP000032024">
    <property type="component" value="Chromosome"/>
</dbReference>
<dbReference type="RefSeq" id="WP_014097216.1">
    <property type="nucleotide sequence ID" value="NZ_CP010525.1"/>
</dbReference>
<dbReference type="EMBL" id="LRPN01000119">
    <property type="protein sequence ID" value="KWZ79400.1"/>
    <property type="molecule type" value="Genomic_DNA"/>
</dbReference>
<gene>
    <name evidence="3" type="ORF">HMPREF3213_02776</name>
    <name evidence="2" type="ORF">SB48_HM08orf01222</name>
</gene>
<dbReference type="Proteomes" id="UP000070376">
    <property type="component" value="Unassembled WGS sequence"/>
</dbReference>
<dbReference type="STRING" id="1398.AB434_0388"/>
<keyword evidence="4" id="KW-1185">Reference proteome</keyword>
<evidence type="ECO:0000313" key="4">
    <source>
        <dbReference type="Proteomes" id="UP000032024"/>
    </source>
</evidence>
<proteinExistence type="predicted"/>
<reference evidence="5" key="4">
    <citation type="submission" date="2016-01" db="EMBL/GenBank/DDBJ databases">
        <authorList>
            <person name="Mitreva M."/>
            <person name="Pepin K.H."/>
            <person name="Mihindukulasuriya K.A."/>
            <person name="Fulton R."/>
            <person name="Fronick C."/>
            <person name="O'Laughlin M."/>
            <person name="Miner T."/>
            <person name="Herter B."/>
            <person name="Rosa B.A."/>
            <person name="Cordes M."/>
            <person name="Tomlinson C."/>
            <person name="Wollam A."/>
            <person name="Palsikar V.B."/>
            <person name="Mardis E.R."/>
            <person name="Wilson R.K."/>
        </authorList>
    </citation>
    <scope>NUCLEOTIDE SEQUENCE [LARGE SCALE GENOMIC DNA]</scope>
    <source>
        <strain evidence="5">GED7749B</strain>
    </source>
</reference>
<dbReference type="InterPro" id="IPR046198">
    <property type="entry name" value="DUF6230"/>
</dbReference>
<evidence type="ECO:0000313" key="3">
    <source>
        <dbReference type="EMBL" id="KWZ79400.1"/>
    </source>
</evidence>
<name>A0A0C5C880_HEYCO</name>
<keyword evidence="1" id="KW-0472">Membrane</keyword>
<dbReference type="AlphaFoldDB" id="A0A0C5C880"/>
<protein>
    <submittedName>
        <fullName evidence="3">Uncharacterized protein</fullName>
    </submittedName>
</protein>
<reference evidence="3" key="3">
    <citation type="submission" date="2016-01" db="EMBL/GenBank/DDBJ databases">
        <authorList>
            <person name="Oliw E.H."/>
        </authorList>
    </citation>
    <scope>NUCLEOTIDE SEQUENCE [LARGE SCALE GENOMIC DNA]</scope>
    <source>
        <strain evidence="3">GED7749B</strain>
    </source>
</reference>
<sequence length="202" mass="21545">MNEGALVLQGQGRTSKKWFFTALLSGLIFLGGLLAVLGINGVAVAATVGGIGKFNVSFKQMQGTGFKLYGSLYGDPSKGEDHVKPVFVNEIDKVTIQDLVISKDVKIPVLGDYQVKITAGDGNTPVHLNGLIQKAALVQGDAVFTNMNISENYVTADDPQAASKAFTQGADTLTIKNGSLDTHYLFQKVANLPNLKVQFVKK</sequence>
<evidence type="ECO:0000256" key="1">
    <source>
        <dbReference type="SAM" id="Phobius"/>
    </source>
</evidence>